<organism evidence="1 3">
    <name type="scientific">Amycolatopsis albispora</name>
    <dbReference type="NCBI Taxonomy" id="1804986"/>
    <lineage>
        <taxon>Bacteria</taxon>
        <taxon>Bacillati</taxon>
        <taxon>Actinomycetota</taxon>
        <taxon>Actinomycetes</taxon>
        <taxon>Pseudonocardiales</taxon>
        <taxon>Pseudonocardiaceae</taxon>
        <taxon>Amycolatopsis</taxon>
    </lineage>
</organism>
<gene>
    <name evidence="1" type="ORF">A4R43_14980</name>
    <name evidence="2" type="ORF">A4R43_29900</name>
</gene>
<protein>
    <submittedName>
        <fullName evidence="1">Uncharacterized protein</fullName>
    </submittedName>
</protein>
<keyword evidence="3" id="KW-1185">Reference proteome</keyword>
<proteinExistence type="predicted"/>
<evidence type="ECO:0000313" key="2">
    <source>
        <dbReference type="EMBL" id="AXB46163.1"/>
    </source>
</evidence>
<dbReference type="OrthoDB" id="4764643at2"/>
<evidence type="ECO:0000313" key="3">
    <source>
        <dbReference type="Proteomes" id="UP000250434"/>
    </source>
</evidence>
<evidence type="ECO:0000313" key="1">
    <source>
        <dbReference type="EMBL" id="AXB43679.1"/>
    </source>
</evidence>
<reference evidence="1 3" key="1">
    <citation type="submission" date="2016-04" db="EMBL/GenBank/DDBJ databases">
        <title>Complete genome sequence and analysis of deep-sea sediment isolate, Amycolatopsis sp. WP1.</title>
        <authorList>
            <person name="Wang H."/>
            <person name="Chen S."/>
            <person name="Wu Q."/>
        </authorList>
    </citation>
    <scope>NUCLEOTIDE SEQUENCE [LARGE SCALE GENOMIC DNA]</scope>
    <source>
        <strain evidence="1 3">WP1</strain>
    </source>
</reference>
<dbReference type="KEGG" id="aab:A4R43_14980"/>
<sequence length="274" mass="30825">MFATMLRRMCVPTCRGDYVAAMTTSDELDDEAHDEFRRALLDESHGDARIQFLSTILGVLVNIEDWLAIDSWLGGGKAEHPDRGEKPDLASVMAFRAVTTVASMSTELADAAVAMVAKRRYYAVGAVIRQLIECEYLLVLFDEDLDHARRWGESTPAEIRSSFSPKQMRTLTGKFSNEEYWGHCDTGGHPAPKGARLLEKLDPMRQSWPVSAAELSIDLGLHLRRIWKAIDSLLVKHHVRYQRVRADQRQLAEDAWVTWRADDPVVEALTASDG</sequence>
<dbReference type="AlphaFoldDB" id="A0A344L6K5"/>
<dbReference type="EMBL" id="CP015163">
    <property type="protein sequence ID" value="AXB46163.1"/>
    <property type="molecule type" value="Genomic_DNA"/>
</dbReference>
<dbReference type="KEGG" id="aab:A4R43_29900"/>
<dbReference type="Proteomes" id="UP000250434">
    <property type="component" value="Chromosome"/>
</dbReference>
<accession>A0A344L6K5</accession>
<dbReference type="EMBL" id="CP015163">
    <property type="protein sequence ID" value="AXB43679.1"/>
    <property type="molecule type" value="Genomic_DNA"/>
</dbReference>
<name>A0A344L6K5_9PSEU</name>